<organism evidence="7">
    <name type="scientific">Vecturithrix granuli</name>
    <dbReference type="NCBI Taxonomy" id="1499967"/>
    <lineage>
        <taxon>Bacteria</taxon>
        <taxon>Candidatus Moduliflexota</taxon>
        <taxon>Candidatus Vecturitrichia</taxon>
        <taxon>Candidatus Vecturitrichales</taxon>
        <taxon>Candidatus Vecturitrichaceae</taxon>
        <taxon>Candidatus Vecturithrix</taxon>
    </lineage>
</organism>
<dbReference type="GO" id="GO:0004888">
    <property type="term" value="F:transmembrane signaling receptor activity"/>
    <property type="evidence" value="ECO:0007669"/>
    <property type="project" value="InterPro"/>
</dbReference>
<dbReference type="AlphaFoldDB" id="A0A081C8I6"/>
<evidence type="ECO:0000256" key="1">
    <source>
        <dbReference type="ARBA" id="ARBA00023224"/>
    </source>
</evidence>
<dbReference type="Gene3D" id="1.10.287.950">
    <property type="entry name" value="Methyl-accepting chemotaxis protein"/>
    <property type="match status" value="1"/>
</dbReference>
<feature type="domain" description="HAMP" evidence="6">
    <location>
        <begin position="330"/>
        <end position="386"/>
    </location>
</feature>
<feature type="domain" description="HAMP" evidence="6">
    <location>
        <begin position="414"/>
        <end position="467"/>
    </location>
</feature>
<feature type="transmembrane region" description="Helical" evidence="4">
    <location>
        <begin position="13"/>
        <end position="35"/>
    </location>
</feature>
<dbReference type="SUPFAM" id="SSF58104">
    <property type="entry name" value="Methyl-accepting chemotaxis protein (MCP) signaling domain"/>
    <property type="match status" value="1"/>
</dbReference>
<evidence type="ECO:0000313" key="7">
    <source>
        <dbReference type="EMBL" id="GAK60891.1"/>
    </source>
</evidence>
<sequence length="726" mass="80511">MKRFFNWYLTTKLFLINLLVFLIIGGVIVIVFFSFRDIERMMTKIVSQDVNQVIRNAQTGRELTRVFADTSNLMDSFLEREGVLQSDSDRLVFAVAAFVAEHIDTQLGGSLQEFVLKLQAIFQQAAIVNRRYQELNTLNQNVGIRLNELHVLIRKTVDRVRGEGRNVSELELLEREIPWYREKLLRVKILFDKLTQEYLRERLPETGADDQKLQILGLLDELDAKFHVLTDSEPDIADFGQQLIETIQGYKETIIAFHEDLTKFQQRLKEMNDSQHHVLTAMEESDKRIAQTTENMQANITRVMQSSQMLIVLLSGVIVLVMAIGWFSTRWVVKPLLQLSQIADQLADGDITYGAEALRRTKSKDEIGVLSRAFARLITYFQEMATTATEISLGNLSRNTQPRSKRDVLGQAFQNMSAYLNEIAVVATAIAKGDLRQDVQPKTEKDVLGKAFQQMKDLRKSMSEILSGAVQLSSASEELDHISSQMASATEETSQQVQAVSSNSHQISENVEAVATAATEMFSNIHGISENTEKVAQVAQVAVEKAASTAKTIADLDVRSKEIGEVIKVITAISAQTNLLALNATIEAARAGEAGRGFAVVANEIKELSRETAASAEDIIHKLEAIRSSSEEATTAISAITAIITQIHDLSEATASGVEEQSITTGEIARRMGETAQGSQDITRVIAEIATEAQHTSRGAVDVQAAAKELASLADHLHHLVSKFQI</sequence>
<dbReference type="GO" id="GO:0016020">
    <property type="term" value="C:membrane"/>
    <property type="evidence" value="ECO:0007669"/>
    <property type="project" value="InterPro"/>
</dbReference>
<protein>
    <submittedName>
        <fullName evidence="7">Methyl-accepting chemotaxis sensory transducer with Pas/Pac sensor</fullName>
    </submittedName>
</protein>
<feature type="transmembrane region" description="Helical" evidence="4">
    <location>
        <begin position="309"/>
        <end position="328"/>
    </location>
</feature>
<dbReference type="GO" id="GO:0007165">
    <property type="term" value="P:signal transduction"/>
    <property type="evidence" value="ECO:0007669"/>
    <property type="project" value="UniProtKB-KW"/>
</dbReference>
<dbReference type="HOGENOM" id="CLU_020059_0_0_0"/>
<reference evidence="7" key="1">
    <citation type="journal article" date="2015" name="PeerJ">
        <title>First genomic representation of candidate bacterial phylum KSB3 points to enhanced environmental sensing as a trigger of wastewater bulking.</title>
        <authorList>
            <person name="Sekiguchi Y."/>
            <person name="Ohashi A."/>
            <person name="Parks D.H."/>
            <person name="Yamauchi T."/>
            <person name="Tyson G.W."/>
            <person name="Hugenholtz P."/>
        </authorList>
    </citation>
    <scope>NUCLEOTIDE SEQUENCE [LARGE SCALE GENOMIC DNA]</scope>
</reference>
<dbReference type="InterPro" id="IPR004090">
    <property type="entry name" value="Chemotax_Me-accpt_rcpt"/>
</dbReference>
<dbReference type="SMART" id="SM00283">
    <property type="entry name" value="MA"/>
    <property type="match status" value="1"/>
</dbReference>
<dbReference type="InterPro" id="IPR004089">
    <property type="entry name" value="MCPsignal_dom"/>
</dbReference>
<dbReference type="CDD" id="cd06225">
    <property type="entry name" value="HAMP"/>
    <property type="match status" value="2"/>
</dbReference>
<dbReference type="InterPro" id="IPR003660">
    <property type="entry name" value="HAMP_dom"/>
</dbReference>
<dbReference type="PROSITE" id="PS50111">
    <property type="entry name" value="CHEMOTAXIS_TRANSDUC_2"/>
    <property type="match status" value="1"/>
</dbReference>
<dbReference type="Proteomes" id="UP000030661">
    <property type="component" value="Unassembled WGS sequence"/>
</dbReference>
<dbReference type="PRINTS" id="PR00260">
    <property type="entry name" value="CHEMTRNSDUCR"/>
</dbReference>
<keyword evidence="8" id="KW-1185">Reference proteome</keyword>
<keyword evidence="4" id="KW-0472">Membrane</keyword>
<dbReference type="Pfam" id="PF00672">
    <property type="entry name" value="HAMP"/>
    <property type="match status" value="1"/>
</dbReference>
<keyword evidence="1 3" id="KW-0807">Transducer</keyword>
<gene>
    <name evidence="7" type="ORF">U27_00789</name>
</gene>
<feature type="domain" description="Methyl-accepting transducer" evidence="5">
    <location>
        <begin position="461"/>
        <end position="704"/>
    </location>
</feature>
<dbReference type="eggNOG" id="COG0840">
    <property type="taxonomic scope" value="Bacteria"/>
</dbReference>
<dbReference type="GO" id="GO:0006935">
    <property type="term" value="P:chemotaxis"/>
    <property type="evidence" value="ECO:0007669"/>
    <property type="project" value="InterPro"/>
</dbReference>
<dbReference type="Pfam" id="PF00015">
    <property type="entry name" value="MCPsignal"/>
    <property type="match status" value="1"/>
</dbReference>
<keyword evidence="4" id="KW-0812">Transmembrane</keyword>
<evidence type="ECO:0000256" key="3">
    <source>
        <dbReference type="PROSITE-ProRule" id="PRU00284"/>
    </source>
</evidence>
<dbReference type="PROSITE" id="PS50885">
    <property type="entry name" value="HAMP"/>
    <property type="match status" value="2"/>
</dbReference>
<comment type="similarity">
    <text evidence="2">Belongs to the methyl-accepting chemotaxis (MCP) protein family.</text>
</comment>
<evidence type="ECO:0000259" key="5">
    <source>
        <dbReference type="PROSITE" id="PS50111"/>
    </source>
</evidence>
<evidence type="ECO:0000256" key="2">
    <source>
        <dbReference type="ARBA" id="ARBA00029447"/>
    </source>
</evidence>
<evidence type="ECO:0000259" key="6">
    <source>
        <dbReference type="PROSITE" id="PS50885"/>
    </source>
</evidence>
<dbReference type="Gene3D" id="6.10.340.10">
    <property type="match status" value="1"/>
</dbReference>
<dbReference type="STRING" id="1499967.U27_00789"/>
<evidence type="ECO:0000313" key="8">
    <source>
        <dbReference type="Proteomes" id="UP000030661"/>
    </source>
</evidence>
<evidence type="ECO:0000256" key="4">
    <source>
        <dbReference type="SAM" id="Phobius"/>
    </source>
</evidence>
<name>A0A081C8I6_VECG1</name>
<accession>A0A081C8I6</accession>
<keyword evidence="4" id="KW-1133">Transmembrane helix</keyword>
<dbReference type="SMART" id="SM00304">
    <property type="entry name" value="HAMP"/>
    <property type="match status" value="2"/>
</dbReference>
<dbReference type="EMBL" id="DF820475">
    <property type="protein sequence ID" value="GAK60891.1"/>
    <property type="molecule type" value="Genomic_DNA"/>
</dbReference>
<proteinExistence type="inferred from homology"/>
<dbReference type="PANTHER" id="PTHR32089">
    <property type="entry name" value="METHYL-ACCEPTING CHEMOTAXIS PROTEIN MCPB"/>
    <property type="match status" value="1"/>
</dbReference>
<dbReference type="PANTHER" id="PTHR32089:SF112">
    <property type="entry name" value="LYSOZYME-LIKE PROTEIN-RELATED"/>
    <property type="match status" value="1"/>
</dbReference>